<gene>
    <name evidence="1" type="ORF">ATO10_01925</name>
</gene>
<dbReference type="eggNOG" id="ENOG5032SNU">
    <property type="taxonomic scope" value="Bacteria"/>
</dbReference>
<dbReference type="RefSeq" id="WP_035247289.1">
    <property type="nucleotide sequence ID" value="NZ_AQQY01000001.1"/>
</dbReference>
<dbReference type="Proteomes" id="UP000024836">
    <property type="component" value="Unassembled WGS sequence"/>
</dbReference>
<comment type="caution">
    <text evidence="1">The sequence shown here is derived from an EMBL/GenBank/DDBJ whole genome shotgun (WGS) entry which is preliminary data.</text>
</comment>
<accession>A0A058ZPF5</accession>
<evidence type="ECO:0000313" key="2">
    <source>
        <dbReference type="Proteomes" id="UP000024836"/>
    </source>
</evidence>
<protein>
    <submittedName>
        <fullName evidence="1">Uncharacterized protein</fullName>
    </submittedName>
</protein>
<organism evidence="1 2">
    <name type="scientific">Actibacterium atlanticum</name>
    <dbReference type="NCBI Taxonomy" id="1461693"/>
    <lineage>
        <taxon>Bacteria</taxon>
        <taxon>Pseudomonadati</taxon>
        <taxon>Pseudomonadota</taxon>
        <taxon>Alphaproteobacteria</taxon>
        <taxon>Rhodobacterales</taxon>
        <taxon>Roseobacteraceae</taxon>
        <taxon>Actibacterium</taxon>
    </lineage>
</organism>
<dbReference type="EMBL" id="AQQY01000001">
    <property type="protein sequence ID" value="KCV83479.1"/>
    <property type="molecule type" value="Genomic_DNA"/>
</dbReference>
<dbReference type="AlphaFoldDB" id="A0A058ZPF5"/>
<dbReference type="STRING" id="1461693.ATO10_01925"/>
<name>A0A058ZPF5_9RHOB</name>
<proteinExistence type="predicted"/>
<keyword evidence="2" id="KW-1185">Reference proteome</keyword>
<sequence length="191" mass="21202">MIKRVLLWGSVALVLLAAGFIALFKPARVLVPQVTGMTCVSDVLCLDDPAFTREAAALRDAAMAQVSARLGPFEVPPRVLFCRFEGCFDRFGDPRIKAQNVGRFGMVINATGWSQYIVAHEMIHQRQAEVLGTIATAYTLPRWFVEGMAYSLSDDPRETLPMPQLDRYRARFNAWAVAGGDWRNPGELAPD</sequence>
<dbReference type="PATRIC" id="fig|1461693.3.peg.399"/>
<evidence type="ECO:0000313" key="1">
    <source>
        <dbReference type="EMBL" id="KCV83479.1"/>
    </source>
</evidence>
<reference evidence="1 2" key="1">
    <citation type="submission" date="2013-04" db="EMBL/GenBank/DDBJ databases">
        <title>Shimia sp. 22II-S11-Z10 Genome Sequencing.</title>
        <authorList>
            <person name="Lai Q."/>
            <person name="Li G."/>
            <person name="Shao Z."/>
        </authorList>
    </citation>
    <scope>NUCLEOTIDE SEQUENCE [LARGE SCALE GENOMIC DNA]</scope>
    <source>
        <strain evidence="2">22II-S11-Z10</strain>
    </source>
</reference>